<proteinExistence type="predicted"/>
<reference evidence="2" key="1">
    <citation type="submission" date="2020-04" db="EMBL/GenBank/DDBJ databases">
        <authorList>
            <person name="Chiriac C."/>
            <person name="Salcher M."/>
            <person name="Ghai R."/>
            <person name="Kavagutti S V."/>
        </authorList>
    </citation>
    <scope>NUCLEOTIDE SEQUENCE</scope>
</reference>
<feature type="compositionally biased region" description="Basic and acidic residues" evidence="1">
    <location>
        <begin position="19"/>
        <end position="28"/>
    </location>
</feature>
<protein>
    <submittedName>
        <fullName evidence="2">Uncharacterized protein</fullName>
    </submittedName>
</protein>
<evidence type="ECO:0000256" key="1">
    <source>
        <dbReference type="SAM" id="MobiDB-lite"/>
    </source>
</evidence>
<evidence type="ECO:0000313" key="2">
    <source>
        <dbReference type="EMBL" id="CAB4124064.1"/>
    </source>
</evidence>
<accession>A0A6J5KNS2</accession>
<organism evidence="2">
    <name type="scientific">uncultured Caudovirales phage</name>
    <dbReference type="NCBI Taxonomy" id="2100421"/>
    <lineage>
        <taxon>Viruses</taxon>
        <taxon>Duplodnaviria</taxon>
        <taxon>Heunggongvirae</taxon>
        <taxon>Uroviricota</taxon>
        <taxon>Caudoviricetes</taxon>
        <taxon>Peduoviridae</taxon>
        <taxon>Maltschvirus</taxon>
        <taxon>Maltschvirus maltsch</taxon>
    </lineage>
</organism>
<sequence length="123" mass="13881">MTRNNADFKGKASSLYHTTSKENRESIEKGGLMPRKPSTDGPKGVYFSVGTPMGNTYGSDIYHVEKKPSMDLKKDPEEPWNNSKYTSKWIPSSDIKRVGHIYQTPDGHAEVHWHPEEECNGAQ</sequence>
<dbReference type="EMBL" id="LR796175">
    <property type="protein sequence ID" value="CAB4124064.1"/>
    <property type="molecule type" value="Genomic_DNA"/>
</dbReference>
<feature type="region of interest" description="Disordered" evidence="1">
    <location>
        <begin position="1"/>
        <end position="47"/>
    </location>
</feature>
<feature type="compositionally biased region" description="Basic and acidic residues" evidence="1">
    <location>
        <begin position="1"/>
        <end position="10"/>
    </location>
</feature>
<gene>
    <name evidence="2" type="ORF">UFOVP45_135</name>
</gene>
<name>A0A6J5KNS2_9CAUD</name>